<comment type="function">
    <text evidence="12">Critical regulator of endosomal recycling of numerous surface proteins, including integrins, signaling receptor and channels. Binds to NPxY sequences in the cytoplasmic tails of target cargos. Associates with retriever and CCC complexes to prevent lysosomal degradation and promote cell surface recycling of numerous cargos such as integrins ITGB1, ITGB5 and their associated alpha subunits. Also required for maintenance of normal cell surface levels of APP and LRP1. Interacts with membranes containing phosphatidylinositol 3-phosphate (PtdIns(3P)).</text>
</comment>
<evidence type="ECO:0000256" key="1">
    <source>
        <dbReference type="ARBA" id="ARBA00004180"/>
    </source>
</evidence>
<comment type="similarity">
    <text evidence="3">Belongs to the sorting nexin family.</text>
</comment>
<dbReference type="PANTHER" id="PTHR12431">
    <property type="entry name" value="SORTING NEXIN 17 AND 27"/>
    <property type="match status" value="1"/>
</dbReference>
<dbReference type="CDD" id="cd13337">
    <property type="entry name" value="FERM-like_C_SNX17"/>
    <property type="match status" value="1"/>
</dbReference>
<dbReference type="InterPro" id="IPR001683">
    <property type="entry name" value="PX_dom"/>
</dbReference>
<evidence type="ECO:0000259" key="13">
    <source>
        <dbReference type="PROSITE" id="PS50195"/>
    </source>
</evidence>
<dbReference type="Pfam" id="PF21273">
    <property type="entry name" value="SNX17-27-31_F1_FERM"/>
    <property type="match status" value="1"/>
</dbReference>
<dbReference type="InterPro" id="IPR011993">
    <property type="entry name" value="PH-like_dom_sf"/>
</dbReference>
<dbReference type="CDD" id="cd06885">
    <property type="entry name" value="PX_SNX17_31"/>
    <property type="match status" value="1"/>
</dbReference>
<evidence type="ECO:0000313" key="15">
    <source>
        <dbReference type="Proteomes" id="UP000515154"/>
    </source>
</evidence>
<feature type="domain" description="PX" evidence="13">
    <location>
        <begin position="1"/>
        <end position="110"/>
    </location>
</feature>
<gene>
    <name evidence="16" type="primary">LOC115209303</name>
</gene>
<dbReference type="InterPro" id="IPR000159">
    <property type="entry name" value="RA_dom"/>
</dbReference>
<dbReference type="GO" id="GO:0030659">
    <property type="term" value="C:cytoplasmic vesicle membrane"/>
    <property type="evidence" value="ECO:0007669"/>
    <property type="project" value="UniProtKB-SubCell"/>
</dbReference>
<evidence type="ECO:0000256" key="3">
    <source>
        <dbReference type="ARBA" id="ARBA00010883"/>
    </source>
</evidence>
<dbReference type="Gene3D" id="3.10.20.90">
    <property type="entry name" value="Phosphatidylinositol 3-kinase Catalytic Subunit, Chain A, domain 1"/>
    <property type="match status" value="1"/>
</dbReference>
<reference evidence="16" key="1">
    <citation type="submission" date="2025-08" db="UniProtKB">
        <authorList>
            <consortium name="RefSeq"/>
        </authorList>
    </citation>
    <scope>IDENTIFICATION</scope>
</reference>
<dbReference type="InterPro" id="IPR048763">
    <property type="entry name" value="SNX17-31_FERM_F1"/>
</dbReference>
<dbReference type="FunFam" id="2.30.29.30:FF:000145">
    <property type="entry name" value="Sorting nexin-17 isoform1"/>
    <property type="match status" value="1"/>
</dbReference>
<dbReference type="CDD" id="cd16121">
    <property type="entry name" value="FERM_F1_SNX17"/>
    <property type="match status" value="1"/>
</dbReference>
<evidence type="ECO:0000256" key="12">
    <source>
        <dbReference type="ARBA" id="ARBA00045612"/>
    </source>
</evidence>
<name>A0A6P7S5M7_9MOLL</name>
<proteinExistence type="inferred from homology"/>
<dbReference type="GO" id="GO:0032456">
    <property type="term" value="P:endocytic recycling"/>
    <property type="evidence" value="ECO:0007669"/>
    <property type="project" value="TreeGrafter"/>
</dbReference>
<dbReference type="SUPFAM" id="SSF64268">
    <property type="entry name" value="PX domain"/>
    <property type="match status" value="1"/>
</dbReference>
<dbReference type="GO" id="GO:0035091">
    <property type="term" value="F:phosphatidylinositol binding"/>
    <property type="evidence" value="ECO:0007669"/>
    <property type="project" value="InterPro"/>
</dbReference>
<dbReference type="SMART" id="SM00312">
    <property type="entry name" value="PX"/>
    <property type="match status" value="1"/>
</dbReference>
<dbReference type="FunFam" id="1.20.80.60:FF:000001">
    <property type="entry name" value="Sorting nexin-17 isoform1"/>
    <property type="match status" value="1"/>
</dbReference>
<protein>
    <recommendedName>
        <fullName evidence="4">Sorting nexin-17</fullName>
    </recommendedName>
</protein>
<evidence type="ECO:0000256" key="10">
    <source>
        <dbReference type="ARBA" id="ARBA00023136"/>
    </source>
</evidence>
<dbReference type="Gene3D" id="2.30.29.30">
    <property type="entry name" value="Pleckstrin-homology domain (PH domain)/Phosphotyrosine-binding domain (PTB)"/>
    <property type="match status" value="1"/>
</dbReference>
<keyword evidence="15" id="KW-1185">Reference proteome</keyword>
<evidence type="ECO:0000256" key="9">
    <source>
        <dbReference type="ARBA" id="ARBA00023121"/>
    </source>
</evidence>
<dbReference type="Pfam" id="PF21271">
    <property type="entry name" value="SNX17-31_F2_FERM"/>
    <property type="match status" value="1"/>
</dbReference>
<feature type="domain" description="Ras-associating" evidence="14">
    <location>
        <begin position="116"/>
        <end position="207"/>
    </location>
</feature>
<accession>A0A6P7S5M7</accession>
<evidence type="ECO:0000256" key="8">
    <source>
        <dbReference type="ARBA" id="ARBA00022927"/>
    </source>
</evidence>
<dbReference type="AlphaFoldDB" id="A0A6P7S5M7"/>
<dbReference type="Pfam" id="PF18116">
    <property type="entry name" value="SNX17_FERM_C"/>
    <property type="match status" value="1"/>
</dbReference>
<dbReference type="Gene3D" id="3.30.1520.10">
    <property type="entry name" value="Phox-like domain"/>
    <property type="match status" value="1"/>
</dbReference>
<evidence type="ECO:0000313" key="16">
    <source>
        <dbReference type="RefSeq" id="XP_029633502.1"/>
    </source>
</evidence>
<evidence type="ECO:0000256" key="6">
    <source>
        <dbReference type="ARBA" id="ARBA00022490"/>
    </source>
</evidence>
<dbReference type="InterPro" id="IPR048767">
    <property type="entry name" value="SNX17-31_FERM_F2"/>
</dbReference>
<dbReference type="PROSITE" id="PS50200">
    <property type="entry name" value="RA"/>
    <property type="match status" value="1"/>
</dbReference>
<evidence type="ECO:0000256" key="4">
    <source>
        <dbReference type="ARBA" id="ARBA00015282"/>
    </source>
</evidence>
<evidence type="ECO:0000256" key="7">
    <source>
        <dbReference type="ARBA" id="ARBA00022753"/>
    </source>
</evidence>
<sequence length="489" mass="56962">MMHLSIPDTKEFQDKDGAGTYTAFNIHINGAFHCTVRYRQLHHLHEQLKKQFGASTLPPFPPKRLLSLSQAQLDERRISLERYIQTVSQVPDIASCSIFNSFLLNAQQESMQQIEESVNLEVYLMNDHKLTVNITSTDQTEDVLEAVAAQIEIPEEHTYYFALYLVKREDDHCCIIRKLQDFESPYISLKSLNKDGPHCIVLRKSYWDMQYDNDLLNNRVTLSLLYTQAVNDIEQQWIIATKDQFLQLSALQQKGSKKDYLQFVRTLKYYGYMHFRPCITDYPEKKTNVLIAVGNEELNFRIQTGKDQYKEGSFKITRMRCWRITTIYADRDNCSKKDLKPQLEISFEYQLSRDKLQWINIKSDQAILISMCLEGMVDELVRKKKGKKIKKPQDRMHYTRGDYLNRDTTSPIISNQNMSRTFSEPAGLYLYSELLENDYQQSAINKAVDSVKKISDKFANVSFKASRDGQNIQSVLENNAFEEIGDDDL</sequence>
<evidence type="ECO:0000259" key="14">
    <source>
        <dbReference type="PROSITE" id="PS50200"/>
    </source>
</evidence>
<keyword evidence="10" id="KW-0472">Membrane</keyword>
<keyword evidence="7" id="KW-0967">Endosome</keyword>
<dbReference type="FunFam" id="3.30.1520.10:FF:000008">
    <property type="entry name" value="Sorting nexin-17 isoform1"/>
    <property type="match status" value="1"/>
</dbReference>
<evidence type="ECO:0000256" key="5">
    <source>
        <dbReference type="ARBA" id="ARBA00022448"/>
    </source>
</evidence>
<dbReference type="Proteomes" id="UP000515154">
    <property type="component" value="Linkage group LG3"/>
</dbReference>
<dbReference type="InterPro" id="IPR037836">
    <property type="entry name" value="SNX17_FERM-like_dom"/>
</dbReference>
<keyword evidence="9" id="KW-0446">Lipid-binding</keyword>
<evidence type="ECO:0000256" key="11">
    <source>
        <dbReference type="ARBA" id="ARBA00023329"/>
    </source>
</evidence>
<dbReference type="PANTHER" id="PTHR12431:SF14">
    <property type="entry name" value="LD15323P"/>
    <property type="match status" value="1"/>
</dbReference>
<evidence type="ECO:0000256" key="2">
    <source>
        <dbReference type="ARBA" id="ARBA00004412"/>
    </source>
</evidence>
<dbReference type="Pfam" id="PF00787">
    <property type="entry name" value="PX"/>
    <property type="match status" value="1"/>
</dbReference>
<comment type="subcellular location">
    <subcellularLocation>
        <location evidence="1">Cytoplasmic vesicle membrane</location>
        <topology evidence="1">Peripheral membrane protein</topology>
        <orientation evidence="1">Cytoplasmic side</orientation>
    </subcellularLocation>
    <subcellularLocation>
        <location evidence="2">Early endosome</location>
    </subcellularLocation>
</comment>
<dbReference type="InterPro" id="IPR040842">
    <property type="entry name" value="SNX17/31_FERM"/>
</dbReference>
<dbReference type="KEGG" id="osn:115209303"/>
<dbReference type="InterPro" id="IPR028666">
    <property type="entry name" value="SNX17_FERM_N"/>
</dbReference>
<keyword evidence="6" id="KW-0963">Cytoplasm</keyword>
<dbReference type="InterPro" id="IPR036871">
    <property type="entry name" value="PX_dom_sf"/>
</dbReference>
<dbReference type="GO" id="GO:0007165">
    <property type="term" value="P:signal transduction"/>
    <property type="evidence" value="ECO:0007669"/>
    <property type="project" value="InterPro"/>
</dbReference>
<keyword evidence="5" id="KW-0813">Transport</keyword>
<keyword evidence="8" id="KW-0653">Protein transport</keyword>
<dbReference type="GO" id="GO:0006886">
    <property type="term" value="P:intracellular protein transport"/>
    <property type="evidence" value="ECO:0007669"/>
    <property type="project" value="TreeGrafter"/>
</dbReference>
<organism evidence="15 16">
    <name type="scientific">Octopus sinensis</name>
    <name type="common">East Asian common octopus</name>
    <dbReference type="NCBI Taxonomy" id="2607531"/>
    <lineage>
        <taxon>Eukaryota</taxon>
        <taxon>Metazoa</taxon>
        <taxon>Spiralia</taxon>
        <taxon>Lophotrochozoa</taxon>
        <taxon>Mollusca</taxon>
        <taxon>Cephalopoda</taxon>
        <taxon>Coleoidea</taxon>
        <taxon>Octopodiformes</taxon>
        <taxon>Octopoda</taxon>
        <taxon>Incirrata</taxon>
        <taxon>Octopodidae</taxon>
        <taxon>Octopus</taxon>
    </lineage>
</organism>
<dbReference type="PROSITE" id="PS50195">
    <property type="entry name" value="PX"/>
    <property type="match status" value="1"/>
</dbReference>
<keyword evidence="11" id="KW-0968">Cytoplasmic vesicle</keyword>
<dbReference type="GO" id="GO:0005769">
    <property type="term" value="C:early endosome"/>
    <property type="evidence" value="ECO:0007669"/>
    <property type="project" value="UniProtKB-SubCell"/>
</dbReference>
<dbReference type="RefSeq" id="XP_029633502.1">
    <property type="nucleotide sequence ID" value="XM_029777642.2"/>
</dbReference>
<dbReference type="Gene3D" id="1.20.80.60">
    <property type="match status" value="1"/>
</dbReference>